<dbReference type="EMBL" id="BKCJ010003476">
    <property type="protein sequence ID" value="GEU55310.1"/>
    <property type="molecule type" value="Genomic_DNA"/>
</dbReference>
<accession>A0A6L2L2I7</accession>
<name>A0A6L2L2I7_TANCI</name>
<protein>
    <submittedName>
        <fullName evidence="1">Uncharacterized protein</fullName>
    </submittedName>
</protein>
<dbReference type="AlphaFoldDB" id="A0A6L2L2I7"/>
<comment type="caution">
    <text evidence="1">The sequence shown here is derived from an EMBL/GenBank/DDBJ whole genome shotgun (WGS) entry which is preliminary data.</text>
</comment>
<evidence type="ECO:0000313" key="1">
    <source>
        <dbReference type="EMBL" id="GEU55310.1"/>
    </source>
</evidence>
<organism evidence="1">
    <name type="scientific">Tanacetum cinerariifolium</name>
    <name type="common">Dalmatian daisy</name>
    <name type="synonym">Chrysanthemum cinerariifolium</name>
    <dbReference type="NCBI Taxonomy" id="118510"/>
    <lineage>
        <taxon>Eukaryota</taxon>
        <taxon>Viridiplantae</taxon>
        <taxon>Streptophyta</taxon>
        <taxon>Embryophyta</taxon>
        <taxon>Tracheophyta</taxon>
        <taxon>Spermatophyta</taxon>
        <taxon>Magnoliopsida</taxon>
        <taxon>eudicotyledons</taxon>
        <taxon>Gunneridae</taxon>
        <taxon>Pentapetalae</taxon>
        <taxon>asterids</taxon>
        <taxon>campanulids</taxon>
        <taxon>Asterales</taxon>
        <taxon>Asteraceae</taxon>
        <taxon>Asteroideae</taxon>
        <taxon>Anthemideae</taxon>
        <taxon>Anthemidinae</taxon>
        <taxon>Tanacetum</taxon>
    </lineage>
</organism>
<reference evidence="1" key="1">
    <citation type="journal article" date="2019" name="Sci. Rep.">
        <title>Draft genome of Tanacetum cinerariifolium, the natural source of mosquito coil.</title>
        <authorList>
            <person name="Yamashiro T."/>
            <person name="Shiraishi A."/>
            <person name="Satake H."/>
            <person name="Nakayama K."/>
        </authorList>
    </citation>
    <scope>NUCLEOTIDE SEQUENCE</scope>
</reference>
<gene>
    <name evidence="1" type="ORF">Tci_027288</name>
</gene>
<sequence>MLWVEEDVSLRCSTSYPFSTRLKRKFGVRNRSVSLFRRKKNRVVIQDEGLLRKTQKEGKEFLFKDEGVSRKESKVVVTNYKSVMVNGKAIMVEADVDVGCKPDVKSRLSVRGLIAPANKDKQPFVSHTKAVEKVKSNVHRINV</sequence>
<proteinExistence type="predicted"/>